<organism evidence="3 4">
    <name type="scientific">Amycolatopsis acidicola</name>
    <dbReference type="NCBI Taxonomy" id="2596893"/>
    <lineage>
        <taxon>Bacteria</taxon>
        <taxon>Bacillati</taxon>
        <taxon>Actinomycetota</taxon>
        <taxon>Actinomycetes</taxon>
        <taxon>Pseudonocardiales</taxon>
        <taxon>Pseudonocardiaceae</taxon>
        <taxon>Amycolatopsis</taxon>
    </lineage>
</organism>
<dbReference type="InterPro" id="IPR006680">
    <property type="entry name" value="Amidohydro-rel"/>
</dbReference>
<dbReference type="EMBL" id="VMNW02000007">
    <property type="protein sequence ID" value="KAA9164404.1"/>
    <property type="molecule type" value="Genomic_DNA"/>
</dbReference>
<dbReference type="PANTHER" id="PTHR43569">
    <property type="entry name" value="AMIDOHYDROLASE"/>
    <property type="match status" value="1"/>
</dbReference>
<comment type="caution">
    <text evidence="3">The sequence shown here is derived from an EMBL/GenBank/DDBJ whole genome shotgun (WGS) entry which is preliminary data.</text>
</comment>
<evidence type="ECO:0000259" key="2">
    <source>
        <dbReference type="Pfam" id="PF04909"/>
    </source>
</evidence>
<proteinExistence type="inferred from homology"/>
<protein>
    <submittedName>
        <fullName evidence="3">Amidohydrolase family protein</fullName>
    </submittedName>
</protein>
<dbReference type="Pfam" id="PF04909">
    <property type="entry name" value="Amidohydro_2"/>
    <property type="match status" value="1"/>
</dbReference>
<reference evidence="3" key="1">
    <citation type="submission" date="2019-09" db="EMBL/GenBank/DDBJ databases">
        <authorList>
            <person name="Teo W.F.A."/>
            <person name="Duangmal K."/>
        </authorList>
    </citation>
    <scope>NUCLEOTIDE SEQUENCE [LARGE SCALE GENOMIC DNA]</scope>
    <source>
        <strain evidence="3">K81G1</strain>
    </source>
</reference>
<dbReference type="Proteomes" id="UP000319769">
    <property type="component" value="Unassembled WGS sequence"/>
</dbReference>
<keyword evidence="4" id="KW-1185">Reference proteome</keyword>
<gene>
    <name evidence="3" type="ORF">FPZ12_007360</name>
</gene>
<dbReference type="InterPro" id="IPR032466">
    <property type="entry name" value="Metal_Hydrolase"/>
</dbReference>
<sequence>MSDALFDHPSQRDDWLDLTTETALDPDQPIVDAHHHLWARENFGYLLDAFTDDVVASGHNVVASVYAECTSGWEESGRPDNLRAVGEARFVAAERQSTRRGPLADPLAGYVAYLDALDESTVRQAIEAHRAVPGARLLGFRQSATWDPDPAVKVIARTPPAGLLASDEFARGFRHIAEAGLTFDAWVFHTQLGDVEQLAQRFPGTTIVLDHAGGPIGLGGYRDAEVFPAWATALRRLAARPNVHLKFGGLAMPLRGEHWHEDERPPGSDVLAEHWAPWFTEAIEAFGTARTMFESNFPVDRISGHYGTLWNAFKRLAAALSEDEKDQIFRTTAVHTYGLRLTSR</sequence>
<dbReference type="AlphaFoldDB" id="A0A5N0VG39"/>
<evidence type="ECO:0000256" key="1">
    <source>
        <dbReference type="ARBA" id="ARBA00038310"/>
    </source>
</evidence>
<feature type="domain" description="Amidohydrolase-related" evidence="2">
    <location>
        <begin position="31"/>
        <end position="339"/>
    </location>
</feature>
<dbReference type="InterPro" id="IPR052350">
    <property type="entry name" value="Metallo-dep_Lactonases"/>
</dbReference>
<dbReference type="GO" id="GO:0016787">
    <property type="term" value="F:hydrolase activity"/>
    <property type="evidence" value="ECO:0007669"/>
    <property type="project" value="UniProtKB-KW"/>
</dbReference>
<dbReference type="OrthoDB" id="5450317at2"/>
<dbReference type="RefSeq" id="WP_144747054.1">
    <property type="nucleotide sequence ID" value="NZ_VMNW02000007.1"/>
</dbReference>
<dbReference type="PANTHER" id="PTHR43569:SF1">
    <property type="entry name" value="BLL3371 PROTEIN"/>
    <property type="match status" value="1"/>
</dbReference>
<dbReference type="Gene3D" id="3.20.20.140">
    <property type="entry name" value="Metal-dependent hydrolases"/>
    <property type="match status" value="1"/>
</dbReference>
<dbReference type="SUPFAM" id="SSF51556">
    <property type="entry name" value="Metallo-dependent hydrolases"/>
    <property type="match status" value="1"/>
</dbReference>
<accession>A0A5N0VG39</accession>
<name>A0A5N0VG39_9PSEU</name>
<evidence type="ECO:0000313" key="4">
    <source>
        <dbReference type="Proteomes" id="UP000319769"/>
    </source>
</evidence>
<comment type="similarity">
    <text evidence="1">Belongs to the metallo-dependent hydrolases superfamily.</text>
</comment>
<evidence type="ECO:0000313" key="3">
    <source>
        <dbReference type="EMBL" id="KAA9164404.1"/>
    </source>
</evidence>